<name>A0AAD7TMJ7_9APHY</name>
<feature type="compositionally biased region" description="Low complexity" evidence="1">
    <location>
        <begin position="335"/>
        <end position="358"/>
    </location>
</feature>
<evidence type="ECO:0000313" key="4">
    <source>
        <dbReference type="Proteomes" id="UP001215151"/>
    </source>
</evidence>
<dbReference type="AlphaFoldDB" id="A0AAD7TMJ7"/>
<evidence type="ECO:0000256" key="1">
    <source>
        <dbReference type="SAM" id="MobiDB-lite"/>
    </source>
</evidence>
<feature type="compositionally biased region" description="Basic and acidic residues" evidence="1">
    <location>
        <begin position="359"/>
        <end position="379"/>
    </location>
</feature>
<feature type="compositionally biased region" description="Basic and acidic residues" evidence="1">
    <location>
        <begin position="127"/>
        <end position="142"/>
    </location>
</feature>
<feature type="compositionally biased region" description="Low complexity" evidence="1">
    <location>
        <begin position="154"/>
        <end position="171"/>
    </location>
</feature>
<proteinExistence type="predicted"/>
<feature type="region of interest" description="Disordered" evidence="1">
    <location>
        <begin position="320"/>
        <end position="386"/>
    </location>
</feature>
<keyword evidence="4" id="KW-1185">Reference proteome</keyword>
<comment type="caution">
    <text evidence="3">The sequence shown here is derived from an EMBL/GenBank/DDBJ whole genome shotgun (WGS) entry which is preliminary data.</text>
</comment>
<protein>
    <submittedName>
        <fullName evidence="3">Uncharacterized protein</fullName>
    </submittedName>
</protein>
<keyword evidence="2" id="KW-0732">Signal</keyword>
<gene>
    <name evidence="3" type="ORF">ONZ51_g8995</name>
</gene>
<accession>A0AAD7TMJ7</accession>
<organism evidence="3 4">
    <name type="scientific">Trametes cubensis</name>
    <dbReference type="NCBI Taxonomy" id="1111947"/>
    <lineage>
        <taxon>Eukaryota</taxon>
        <taxon>Fungi</taxon>
        <taxon>Dikarya</taxon>
        <taxon>Basidiomycota</taxon>
        <taxon>Agaricomycotina</taxon>
        <taxon>Agaricomycetes</taxon>
        <taxon>Polyporales</taxon>
        <taxon>Polyporaceae</taxon>
        <taxon>Trametes</taxon>
    </lineage>
</organism>
<feature type="chain" id="PRO_5042094408" evidence="2">
    <location>
        <begin position="21"/>
        <end position="386"/>
    </location>
</feature>
<feature type="region of interest" description="Disordered" evidence="1">
    <location>
        <begin position="114"/>
        <end position="177"/>
    </location>
</feature>
<feature type="signal peptide" evidence="2">
    <location>
        <begin position="1"/>
        <end position="20"/>
    </location>
</feature>
<evidence type="ECO:0000256" key="2">
    <source>
        <dbReference type="SAM" id="SignalP"/>
    </source>
</evidence>
<dbReference type="Proteomes" id="UP001215151">
    <property type="component" value="Unassembled WGS sequence"/>
</dbReference>
<feature type="region of interest" description="Disordered" evidence="1">
    <location>
        <begin position="50"/>
        <end position="73"/>
    </location>
</feature>
<reference evidence="3" key="1">
    <citation type="submission" date="2022-11" db="EMBL/GenBank/DDBJ databases">
        <title>Genome Sequence of Cubamyces cubensis.</title>
        <authorList>
            <person name="Buettner E."/>
        </authorList>
    </citation>
    <scope>NUCLEOTIDE SEQUENCE</scope>
    <source>
        <strain evidence="3">MPL-01</strain>
    </source>
</reference>
<evidence type="ECO:0000313" key="3">
    <source>
        <dbReference type="EMBL" id="KAJ8469421.1"/>
    </source>
</evidence>
<dbReference type="EMBL" id="JAPEVG010000290">
    <property type="protein sequence ID" value="KAJ8469421.1"/>
    <property type="molecule type" value="Genomic_DNA"/>
</dbReference>
<sequence length="386" mass="39552">MRASTLSALCAAALVLPASAAPLDLSTDIPVPVVGATLTVKLKGPTEIPSAALPDVTPPALPTPGGKSQANRLSQSKLLKLPRAADFRQADYGVSPNVTFAMIPVQGVEATPSDTALASAATNPLRRRSEGDWEGARLKPDDYSAAASAPGDLSSDAANADDVPADAPSPDLSVLSHGAGEGFKDAGETRYRSSYAAHDLLGDTTGKLQPSTDVSKAPLQLSKLSHGSGTGGLLLRRVLEPARYFAPPLRRAFNGLSSLFANPMKGKGLMGKNNAKGLGAHTLELDTEPALPSQPDPTLNMSDPYVAQEEARRQHAGLVNIDSNRPGTPPPPAPLAGDVPFNGTATNGTATATGALENGAKDAKDGEKSAQSVKLDKAAKNATEAA</sequence>